<dbReference type="Gene3D" id="3.90.550.10">
    <property type="entry name" value="Spore Coat Polysaccharide Biosynthesis Protein SpsA, Chain A"/>
    <property type="match status" value="1"/>
</dbReference>
<gene>
    <name evidence="2" type="ORF">ACFOOQ_22425</name>
</gene>
<proteinExistence type="predicted"/>
<protein>
    <submittedName>
        <fullName evidence="2">Glycosyltransferase</fullName>
        <ecNumber evidence="2">2.4.-.-</ecNumber>
    </submittedName>
</protein>
<evidence type="ECO:0000259" key="1">
    <source>
        <dbReference type="Pfam" id="PF00535"/>
    </source>
</evidence>
<feature type="domain" description="Glycosyltransferase 2-like" evidence="1">
    <location>
        <begin position="20"/>
        <end position="133"/>
    </location>
</feature>
<dbReference type="RefSeq" id="WP_379729942.1">
    <property type="nucleotide sequence ID" value="NZ_JBHRYJ010000008.1"/>
</dbReference>
<dbReference type="GO" id="GO:0016757">
    <property type="term" value="F:glycosyltransferase activity"/>
    <property type="evidence" value="ECO:0007669"/>
    <property type="project" value="UniProtKB-KW"/>
</dbReference>
<dbReference type="EC" id="2.4.-.-" evidence="2"/>
<dbReference type="Proteomes" id="UP001595711">
    <property type="component" value="Unassembled WGS sequence"/>
</dbReference>
<keyword evidence="2" id="KW-0808">Transferase</keyword>
<evidence type="ECO:0000313" key="2">
    <source>
        <dbReference type="EMBL" id="MFC3678318.1"/>
    </source>
</evidence>
<keyword evidence="2" id="KW-0328">Glycosyltransferase</keyword>
<name>A0ABV7VLD0_9PROT</name>
<dbReference type="SUPFAM" id="SSF53448">
    <property type="entry name" value="Nucleotide-diphospho-sugar transferases"/>
    <property type="match status" value="1"/>
</dbReference>
<accession>A0ABV7VLD0</accession>
<keyword evidence="3" id="KW-1185">Reference proteome</keyword>
<dbReference type="EMBL" id="JBHRYJ010000008">
    <property type="protein sequence ID" value="MFC3678318.1"/>
    <property type="molecule type" value="Genomic_DNA"/>
</dbReference>
<dbReference type="InterPro" id="IPR029044">
    <property type="entry name" value="Nucleotide-diphossugar_trans"/>
</dbReference>
<evidence type="ECO:0000313" key="3">
    <source>
        <dbReference type="Proteomes" id="UP001595711"/>
    </source>
</evidence>
<sequence length="319" mass="36660">MQTMTSFLPGTSRLAPVVLFVYARPDHTRETLGALQRNTLAVDTDLIIYSDAAQNSQAEVKVREVRELVRDISGFKSVRVIERSANWGLAGNIIDGVSQVCGQYGRVIVLEDDIVTSPTFLEFMNAALERYRHEPRVWHIGAWNYPVFDSARNAPDALLWRLMNCWAWATWADRWAYFRKEPRRLITEWDQEKIRAFNLDGAYDFWRQVRQNDAGEISTWAIFWYATIFENGGLCLNATKSYVRNIGLDGSGQNCGMDEKNQDIHDEAPATWPEAMQEDAESIQKLRRYLLPKKASIPIRIIRRLKRMATRLGEGPANN</sequence>
<organism evidence="2 3">
    <name type="scientific">Ferrovibrio xuzhouensis</name>
    <dbReference type="NCBI Taxonomy" id="1576914"/>
    <lineage>
        <taxon>Bacteria</taxon>
        <taxon>Pseudomonadati</taxon>
        <taxon>Pseudomonadota</taxon>
        <taxon>Alphaproteobacteria</taxon>
        <taxon>Rhodospirillales</taxon>
        <taxon>Rhodospirillaceae</taxon>
        <taxon>Ferrovibrio</taxon>
    </lineage>
</organism>
<dbReference type="InterPro" id="IPR001173">
    <property type="entry name" value="Glyco_trans_2-like"/>
</dbReference>
<comment type="caution">
    <text evidence="2">The sequence shown here is derived from an EMBL/GenBank/DDBJ whole genome shotgun (WGS) entry which is preliminary data.</text>
</comment>
<dbReference type="Pfam" id="PF00535">
    <property type="entry name" value="Glycos_transf_2"/>
    <property type="match status" value="1"/>
</dbReference>
<reference evidence="3" key="1">
    <citation type="journal article" date="2019" name="Int. J. Syst. Evol. Microbiol.">
        <title>The Global Catalogue of Microorganisms (GCM) 10K type strain sequencing project: providing services to taxonomists for standard genome sequencing and annotation.</title>
        <authorList>
            <consortium name="The Broad Institute Genomics Platform"/>
            <consortium name="The Broad Institute Genome Sequencing Center for Infectious Disease"/>
            <person name="Wu L."/>
            <person name="Ma J."/>
        </authorList>
    </citation>
    <scope>NUCLEOTIDE SEQUENCE [LARGE SCALE GENOMIC DNA]</scope>
    <source>
        <strain evidence="3">KCTC 42182</strain>
    </source>
</reference>